<dbReference type="Proteomes" id="UP001642409">
    <property type="component" value="Unassembled WGS sequence"/>
</dbReference>
<organism evidence="2">
    <name type="scientific">Hexamita inflata</name>
    <dbReference type="NCBI Taxonomy" id="28002"/>
    <lineage>
        <taxon>Eukaryota</taxon>
        <taxon>Metamonada</taxon>
        <taxon>Diplomonadida</taxon>
        <taxon>Hexamitidae</taxon>
        <taxon>Hexamitinae</taxon>
        <taxon>Hexamita</taxon>
    </lineage>
</organism>
<reference evidence="3 5" key="2">
    <citation type="submission" date="2024-07" db="EMBL/GenBank/DDBJ databases">
        <authorList>
            <person name="Akdeniz Z."/>
        </authorList>
    </citation>
    <scope>NUCLEOTIDE SEQUENCE [LARGE SCALE GENOMIC DNA]</scope>
</reference>
<evidence type="ECO:0000313" key="4">
    <source>
        <dbReference type="EMBL" id="CAL6012505.1"/>
    </source>
</evidence>
<name>A0AA86R3H3_9EUKA</name>
<evidence type="ECO:0000313" key="1">
    <source>
        <dbReference type="EMBL" id="CAI9945628.1"/>
    </source>
</evidence>
<dbReference type="EMBL" id="CATOUU010000747">
    <property type="protein sequence ID" value="CAI9945628.1"/>
    <property type="molecule type" value="Genomic_DNA"/>
</dbReference>
<dbReference type="EMBL" id="CAXDID020000066">
    <property type="protein sequence ID" value="CAL6012505.1"/>
    <property type="molecule type" value="Genomic_DNA"/>
</dbReference>
<sequence length="125" mass="15132">MNMMYSAQVRQQLDEMINQLDERMAVVKEYADKYNPIQNYVILNINNEHNPIGQCSVKDFLTKVQNQITNYRYMFNQHRLRETTPDSMTYDEGHKAVDFTGFMLQFFMCQIREYWRAIELQKNQK</sequence>
<dbReference type="EMBL" id="CAXDID020000027">
    <property type="protein sequence ID" value="CAL5991412.1"/>
    <property type="molecule type" value="Genomic_DNA"/>
</dbReference>
<evidence type="ECO:0000313" key="5">
    <source>
        <dbReference type="Proteomes" id="UP001642409"/>
    </source>
</evidence>
<keyword evidence="5" id="KW-1185">Reference proteome</keyword>
<gene>
    <name evidence="3" type="ORF">HINF_LOCUS12084</name>
    <name evidence="4" type="ORF">HINF_LOCUS23338</name>
    <name evidence="1" type="ORF">HINF_LOCUS33273</name>
    <name evidence="2" type="ORF">HINF_LOCUS52794</name>
</gene>
<dbReference type="AlphaFoldDB" id="A0AA86R3H3"/>
<evidence type="ECO:0000313" key="3">
    <source>
        <dbReference type="EMBL" id="CAL5991412.1"/>
    </source>
</evidence>
<proteinExistence type="predicted"/>
<protein>
    <submittedName>
        <fullName evidence="3">Hypothetical_protein</fullName>
    </submittedName>
</protein>
<accession>A0AA86R3H3</accession>
<reference evidence="2" key="1">
    <citation type="submission" date="2023-06" db="EMBL/GenBank/DDBJ databases">
        <authorList>
            <person name="Kurt Z."/>
        </authorList>
    </citation>
    <scope>NUCLEOTIDE SEQUENCE</scope>
</reference>
<evidence type="ECO:0000313" key="2">
    <source>
        <dbReference type="EMBL" id="CAI9965149.1"/>
    </source>
</evidence>
<dbReference type="EMBL" id="CATOUU010000985">
    <property type="protein sequence ID" value="CAI9965149.1"/>
    <property type="molecule type" value="Genomic_DNA"/>
</dbReference>
<comment type="caution">
    <text evidence="2">The sequence shown here is derived from an EMBL/GenBank/DDBJ whole genome shotgun (WGS) entry which is preliminary data.</text>
</comment>